<dbReference type="AlphaFoldDB" id="A0A3B0VWV6"/>
<organism evidence="1">
    <name type="scientific">hydrothermal vent metagenome</name>
    <dbReference type="NCBI Taxonomy" id="652676"/>
    <lineage>
        <taxon>unclassified sequences</taxon>
        <taxon>metagenomes</taxon>
        <taxon>ecological metagenomes</taxon>
    </lineage>
</organism>
<name>A0A3B0VWV6_9ZZZZ</name>
<sequence>MKYKYLCWLLSLFLLSLFFSAQAMAVTISGTCKQADRVTDCTDTGTIRFAIGGVLQPQTQNIVAGTWAISGVTLPTTGFVIVTMFIDGAPDHQEAVAVVNYSLSGDVTGVELIETHLSLGYDDTTRGLSNLDISRYDNSISGDEDVFHDVDASRSLTVDITGAVPNETLYIKSNHNFAPGPNSSVTTHHLYNDGIFGAGSNDIYVNGDWDFGTGTFNRDTSTVHFTGTGTIRNLVSPWWGKRFHNVTASAAGQTTTINPGLGVVVKGLLTLGSGTLDGGVMVLNKSGTAFVTAGATLANSQFKYSPPPGGQVDITVADYPSLWLAENSSASDSIFTLLGDFTCSGLSLHGNGSGKITTLNTMGYNISCQSLLIGSTSNRKGKLTLTNSVLNITSNIDIVSTTGIENELDAGDSTIYIGEDFQNDGLFSSGTSDVIFNGINDQRVVSSGDPFYNLTLNNTGGVNNNRLELGDSLTVNNQLTVSNGKLNTTTNNYSITVAGHFDQSSPTSEVEANASTITVGGDFSADGTLDSLNYNNASLILTGTGSLSYANLSSPWVNGFHNLTVGQSGNTTTLNLIRMTVRNVLTVGSGDFTSPTSDIYLLGANPLVFDTNARLSLNAIKLFGANQTIPTLHNGYDCHVFLSRNNTEVSQTGPITLNSGQNLRLNGDTFKDRAVTYQTNGFDLNIGGNLQLGAGADTALKTLDMSGSTVTVKGNVDIRTGTNSLISTNSELILNGTAAQSVTTNGKAFDKLTITNPSVSGVTFNDGFTTNTLTNTTPNSKLTFTSGETYTINSAVNLQGATGQPITLAPSSAGTAWNFVLNAGATKTIENVTVSWSDASGSHSTQKPIAPSNSTDGGNNIDWFPNVGISVTKNSTLISDPVNGTGGGKNHIPGAIVEYRITTRNTGTSSPDANTVIVYDILNANVEYDVTTGVNFLDGTTSSGLSLGSVGYSHVSSPDLYTYTPTGSFDPNVAKLKIETNGAFSFGGSPVPEFTVIFRVRIK</sequence>
<reference evidence="1" key="1">
    <citation type="submission" date="2018-06" db="EMBL/GenBank/DDBJ databases">
        <authorList>
            <person name="Zhirakovskaya E."/>
        </authorList>
    </citation>
    <scope>NUCLEOTIDE SEQUENCE</scope>
</reference>
<accession>A0A3B0VWV6</accession>
<dbReference type="EMBL" id="UOFC01000184">
    <property type="protein sequence ID" value="VAW48138.1"/>
    <property type="molecule type" value="Genomic_DNA"/>
</dbReference>
<protein>
    <recommendedName>
        <fullName evidence="2">DUF11 domain-containing protein</fullName>
    </recommendedName>
</protein>
<evidence type="ECO:0000313" key="1">
    <source>
        <dbReference type="EMBL" id="VAW48138.1"/>
    </source>
</evidence>
<proteinExistence type="predicted"/>
<gene>
    <name evidence="1" type="ORF">MNBD_GAMMA03-882</name>
</gene>
<evidence type="ECO:0008006" key="2">
    <source>
        <dbReference type="Google" id="ProtNLM"/>
    </source>
</evidence>